<dbReference type="AlphaFoldDB" id="A0A1T1DYH5"/>
<dbReference type="Gene3D" id="1.25.40.20">
    <property type="entry name" value="Ankyrin repeat-containing domain"/>
    <property type="match status" value="2"/>
</dbReference>
<comment type="caution">
    <text evidence="4">The sequence shown here is derived from an EMBL/GenBank/DDBJ whole genome shotgun (WGS) entry which is preliminary data.</text>
</comment>
<protein>
    <submittedName>
        <fullName evidence="4">Uncharacterized protein</fullName>
    </submittedName>
</protein>
<proteinExistence type="predicted"/>
<feature type="repeat" description="ANK" evidence="3">
    <location>
        <begin position="55"/>
        <end position="87"/>
    </location>
</feature>
<name>A0A1T1DYH5_9LEPT</name>
<evidence type="ECO:0000256" key="2">
    <source>
        <dbReference type="ARBA" id="ARBA00023043"/>
    </source>
</evidence>
<dbReference type="Pfam" id="PF12796">
    <property type="entry name" value="Ank_2"/>
    <property type="match status" value="1"/>
</dbReference>
<evidence type="ECO:0000256" key="1">
    <source>
        <dbReference type="ARBA" id="ARBA00022737"/>
    </source>
</evidence>
<evidence type="ECO:0000313" key="5">
    <source>
        <dbReference type="Proteomes" id="UP000191008"/>
    </source>
</evidence>
<gene>
    <name evidence="4" type="ORF">B1J93_04495</name>
</gene>
<keyword evidence="2 3" id="KW-0040">ANK repeat</keyword>
<evidence type="ECO:0000256" key="3">
    <source>
        <dbReference type="PROSITE-ProRule" id="PRU00023"/>
    </source>
</evidence>
<feature type="repeat" description="ANK" evidence="3">
    <location>
        <begin position="157"/>
        <end position="190"/>
    </location>
</feature>
<evidence type="ECO:0000313" key="4">
    <source>
        <dbReference type="EMBL" id="OOV45862.1"/>
    </source>
</evidence>
<dbReference type="Proteomes" id="UP000191008">
    <property type="component" value="Unassembled WGS sequence"/>
</dbReference>
<feature type="repeat" description="ANK" evidence="3">
    <location>
        <begin position="89"/>
        <end position="123"/>
    </location>
</feature>
<organism evidence="4 5">
    <name type="scientific">Leptospira kirschneri serovar Pomona</name>
    <dbReference type="NCBI Taxonomy" id="561005"/>
    <lineage>
        <taxon>Bacteria</taxon>
        <taxon>Pseudomonadati</taxon>
        <taxon>Spirochaetota</taxon>
        <taxon>Spirochaetia</taxon>
        <taxon>Leptospirales</taxon>
        <taxon>Leptospiraceae</taxon>
        <taxon>Leptospira</taxon>
    </lineage>
</organism>
<dbReference type="PROSITE" id="PS50088">
    <property type="entry name" value="ANK_REPEAT"/>
    <property type="match status" value="4"/>
</dbReference>
<dbReference type="RefSeq" id="WP_020779527.1">
    <property type="nucleotide sequence ID" value="NZ_MVIT01000048.1"/>
</dbReference>
<dbReference type="SUPFAM" id="SSF48403">
    <property type="entry name" value="Ankyrin repeat"/>
    <property type="match status" value="1"/>
</dbReference>
<keyword evidence="1" id="KW-0677">Repeat</keyword>
<sequence>MKDDEKSNERRNFTKIRPDSLWKRFLFFNSIRSGNVKRIRNLLQNGFNPNLNFYHGITFLSIAVKYHRLEIVQVLIEYRADTNLADQSTGFTPLIHSILENDFSLDMMFVLIRNGADPDRKDERGMSPLHHCVNEGKLEALRFLLERGADPNVQDRDGVTCIHLAKSSQGMSEFVELLLKYGADPTIQDKYGKTYLM</sequence>
<dbReference type="EMBL" id="MVIT01000048">
    <property type="protein sequence ID" value="OOV45862.1"/>
    <property type="molecule type" value="Genomic_DNA"/>
</dbReference>
<dbReference type="PANTHER" id="PTHR24134">
    <property type="entry name" value="ANKYRIN REPEAT-CONTAINING PROTEIN DDB_G0279043"/>
    <property type="match status" value="1"/>
</dbReference>
<feature type="repeat" description="ANK" evidence="3">
    <location>
        <begin position="124"/>
        <end position="156"/>
    </location>
</feature>
<dbReference type="InterPro" id="IPR002110">
    <property type="entry name" value="Ankyrin_rpt"/>
</dbReference>
<reference evidence="4 5" key="1">
    <citation type="submission" date="2017-02" db="EMBL/GenBank/DDBJ databases">
        <title>Comparative genomic analysis of Brazilian Leptospira kirschneri strains of different serogroups.</title>
        <authorList>
            <person name="Moreno L.Z."/>
            <person name="Miraglia F."/>
            <person name="Kremer F.S."/>
            <person name="Eslabao M.R."/>
            <person name="Lilenbaum W."/>
            <person name="Dellagostin O.A."/>
            <person name="Moreno A.M."/>
        </authorList>
    </citation>
    <scope>NUCLEOTIDE SEQUENCE [LARGE SCALE GENOMIC DNA]</scope>
    <source>
        <strain evidence="4 5">M110/06</strain>
    </source>
</reference>
<accession>A0A1T1DYH5</accession>
<dbReference type="Pfam" id="PF13857">
    <property type="entry name" value="Ank_5"/>
    <property type="match status" value="1"/>
</dbReference>
<dbReference type="PROSITE" id="PS50297">
    <property type="entry name" value="ANK_REP_REGION"/>
    <property type="match status" value="3"/>
</dbReference>
<dbReference type="PANTHER" id="PTHR24134:SF9">
    <property type="entry name" value="ANKYRIN REPEAT AND SOCS BOX PROTEIN 8"/>
    <property type="match status" value="1"/>
</dbReference>
<dbReference type="InterPro" id="IPR036770">
    <property type="entry name" value="Ankyrin_rpt-contain_sf"/>
</dbReference>
<dbReference type="SMART" id="SM00248">
    <property type="entry name" value="ANK"/>
    <property type="match status" value="4"/>
</dbReference>